<protein>
    <submittedName>
        <fullName evidence="1">Phytoene synthase</fullName>
    </submittedName>
</protein>
<dbReference type="Pfam" id="PF00494">
    <property type="entry name" value="SQS_PSY"/>
    <property type="match status" value="1"/>
</dbReference>
<dbReference type="RefSeq" id="WP_119037395.1">
    <property type="nucleotide sequence ID" value="NZ_QXDC01000005.1"/>
</dbReference>
<gene>
    <name evidence="1" type="ORF">DFR49_3965</name>
</gene>
<accession>A0A397NTE0</accession>
<dbReference type="SUPFAM" id="SSF48576">
    <property type="entry name" value="Terpenoid synthases"/>
    <property type="match status" value="1"/>
</dbReference>
<dbReference type="AlphaFoldDB" id="A0A397NTE0"/>
<dbReference type="Proteomes" id="UP000266568">
    <property type="component" value="Unassembled WGS sequence"/>
</dbReference>
<evidence type="ECO:0000313" key="2">
    <source>
        <dbReference type="Proteomes" id="UP000266568"/>
    </source>
</evidence>
<proteinExistence type="predicted"/>
<evidence type="ECO:0000313" key="1">
    <source>
        <dbReference type="EMBL" id="RIA36681.1"/>
    </source>
</evidence>
<comment type="caution">
    <text evidence="1">The sequence shown here is derived from an EMBL/GenBank/DDBJ whole genome shotgun (WGS) entry which is preliminary data.</text>
</comment>
<organism evidence="1 2">
    <name type="scientific">Hephaestia caeni</name>
    <dbReference type="NCBI Taxonomy" id="645617"/>
    <lineage>
        <taxon>Bacteria</taxon>
        <taxon>Pseudomonadati</taxon>
        <taxon>Pseudomonadota</taxon>
        <taxon>Alphaproteobacteria</taxon>
        <taxon>Sphingomonadales</taxon>
        <taxon>Sphingomonadaceae</taxon>
        <taxon>Hephaestia</taxon>
    </lineage>
</organism>
<dbReference type="OrthoDB" id="9814909at2"/>
<reference evidence="1 2" key="1">
    <citation type="submission" date="2018-08" db="EMBL/GenBank/DDBJ databases">
        <title>Genomic Encyclopedia of Type Strains, Phase IV (KMG-IV): sequencing the most valuable type-strain genomes for metagenomic binning, comparative biology and taxonomic classification.</title>
        <authorList>
            <person name="Goeker M."/>
        </authorList>
    </citation>
    <scope>NUCLEOTIDE SEQUENCE [LARGE SCALE GENOMIC DNA]</scope>
    <source>
        <strain evidence="1 2">DSM 25527</strain>
    </source>
</reference>
<dbReference type="InterPro" id="IPR008949">
    <property type="entry name" value="Isoprenoid_synthase_dom_sf"/>
</dbReference>
<sequence>MATEDPELALAICYAPHAARAALRALFALDTTLADVLRTTTEPMLGQMRLTWWHDALTRLDTAPPPAEPVLVAAAAELLPIGVTGADLAALVAGWEELVEPELDDAGLLRHARERGGRLFTLAGRVVGVDRPVLAPAGEGWALADLAHHVDDRVLVERARLLAQVRLDGAADADWPRAARTLGALVHLARFDLASPEGQRPAKGAPRRVARLLWHRMSGR</sequence>
<name>A0A397NTE0_9SPHN</name>
<dbReference type="Gene3D" id="1.10.600.10">
    <property type="entry name" value="Farnesyl Diphosphate Synthase"/>
    <property type="match status" value="1"/>
</dbReference>
<dbReference type="InterPro" id="IPR002060">
    <property type="entry name" value="Squ/phyt_synthse"/>
</dbReference>
<dbReference type="EMBL" id="QXDC01000005">
    <property type="protein sequence ID" value="RIA36681.1"/>
    <property type="molecule type" value="Genomic_DNA"/>
</dbReference>
<keyword evidence="2" id="KW-1185">Reference proteome</keyword>